<proteinExistence type="predicted"/>
<dbReference type="Gene3D" id="1.20.1280.290">
    <property type="match status" value="2"/>
</dbReference>
<dbReference type="SMART" id="SM00679">
    <property type="entry name" value="CTNS"/>
    <property type="match status" value="2"/>
</dbReference>
<dbReference type="GO" id="GO:0015184">
    <property type="term" value="F:L-cystine transmembrane transporter activity"/>
    <property type="evidence" value="ECO:0007669"/>
    <property type="project" value="TreeGrafter"/>
</dbReference>
<keyword evidence="3 7" id="KW-0812">Transmembrane</keyword>
<evidence type="ECO:0000256" key="5">
    <source>
        <dbReference type="ARBA" id="ARBA00022989"/>
    </source>
</evidence>
<keyword evidence="5 7" id="KW-1133">Transmembrane helix</keyword>
<dbReference type="InterPro" id="IPR006603">
    <property type="entry name" value="PQ-loop_rpt"/>
</dbReference>
<dbReference type="InterPro" id="IPR005282">
    <property type="entry name" value="LC_transporter"/>
</dbReference>
<sequence>MAALKILVEDHPFWNAVVSITGVAYFVAWSYSFYPQLILNYKRKRTTGLSPDFIYLNPLGFLALTIWSWGAYFSPVAREQYASRHDGHLPQISKSDLAFSLHAFLISSITLIQVWWYARLSPRKTSKADLVISNNPTKPSIPAQIGLVALLLAPIISAMLVWSGKYELLDWLYLVSSIKLIISAVKYVPQVILNWKLRSVEGFAIGQIICDLIGSVLSFAQLVISSIFVDGDPGGIVANPAKLGLSFLSLTFDLVFIVQKYWVFRNEGKEDEREGGPGDEED</sequence>
<name>A0A1A6A5M5_9TREE</name>
<dbReference type="OrthoDB" id="75720at2759"/>
<feature type="transmembrane region" description="Helical" evidence="7">
    <location>
        <begin position="168"/>
        <end position="188"/>
    </location>
</feature>
<evidence type="ECO:0000256" key="6">
    <source>
        <dbReference type="ARBA" id="ARBA00023136"/>
    </source>
</evidence>
<accession>A0A1A6A5M5</accession>
<comment type="subcellular location">
    <subcellularLocation>
        <location evidence="1">Endomembrane system</location>
        <topology evidence="1">Multi-pass membrane protein</topology>
    </subcellularLocation>
</comment>
<reference evidence="8" key="1">
    <citation type="submission" date="2013-07" db="EMBL/GenBank/DDBJ databases">
        <title>The Genome Sequence of Cryptococcus dejecticola CBS10117.</title>
        <authorList>
            <consortium name="The Broad Institute Genome Sequencing Platform"/>
            <person name="Cuomo C."/>
            <person name="Litvintseva A."/>
            <person name="Chen Y."/>
            <person name="Heitman J."/>
            <person name="Sun S."/>
            <person name="Springer D."/>
            <person name="Dromer F."/>
            <person name="Young S.K."/>
            <person name="Zeng Q."/>
            <person name="Gargeya S."/>
            <person name="Fitzgerald M."/>
            <person name="Abouelleil A."/>
            <person name="Alvarado L."/>
            <person name="Berlin A.M."/>
            <person name="Chapman S.B."/>
            <person name="Dewar J."/>
            <person name="Goldberg J."/>
            <person name="Griggs A."/>
            <person name="Gujja S."/>
            <person name="Hansen M."/>
            <person name="Howarth C."/>
            <person name="Imamovic A."/>
            <person name="Larimer J."/>
            <person name="McCowan C."/>
            <person name="Murphy C."/>
            <person name="Pearson M."/>
            <person name="Priest M."/>
            <person name="Roberts A."/>
            <person name="Saif S."/>
            <person name="Shea T."/>
            <person name="Sykes S."/>
            <person name="Wortman J."/>
            <person name="Nusbaum C."/>
            <person name="Birren B."/>
        </authorList>
    </citation>
    <scope>NUCLEOTIDE SEQUENCE [LARGE SCALE GENOMIC DNA]</scope>
    <source>
        <strain evidence="8">CBS 10117</strain>
    </source>
</reference>
<feature type="transmembrane region" description="Helical" evidence="7">
    <location>
        <begin position="139"/>
        <end position="162"/>
    </location>
</feature>
<dbReference type="PANTHER" id="PTHR13131:SF5">
    <property type="entry name" value="CYSTINOSIN"/>
    <property type="match status" value="1"/>
</dbReference>
<dbReference type="Pfam" id="PF04193">
    <property type="entry name" value="PQ-loop"/>
    <property type="match status" value="2"/>
</dbReference>
<evidence type="ECO:0000313" key="8">
    <source>
        <dbReference type="EMBL" id="OBR85356.1"/>
    </source>
</evidence>
<protein>
    <recommendedName>
        <fullName evidence="9">Cystinosin</fullName>
    </recommendedName>
</protein>
<dbReference type="EMBL" id="KI894031">
    <property type="protein sequence ID" value="OBR85356.1"/>
    <property type="molecule type" value="Genomic_DNA"/>
</dbReference>
<keyword evidence="4" id="KW-0677">Repeat</keyword>
<evidence type="ECO:0008006" key="9">
    <source>
        <dbReference type="Google" id="ProtNLM"/>
    </source>
</evidence>
<evidence type="ECO:0000256" key="4">
    <source>
        <dbReference type="ARBA" id="ARBA00022737"/>
    </source>
</evidence>
<dbReference type="VEuPathDB" id="FungiDB:I303_04691"/>
<dbReference type="GO" id="GO:0005774">
    <property type="term" value="C:vacuolar membrane"/>
    <property type="evidence" value="ECO:0007669"/>
    <property type="project" value="TreeGrafter"/>
</dbReference>
<dbReference type="GO" id="GO:0000324">
    <property type="term" value="C:fungal-type vacuole"/>
    <property type="evidence" value="ECO:0007669"/>
    <property type="project" value="TreeGrafter"/>
</dbReference>
<dbReference type="AlphaFoldDB" id="A0A1A6A5M5"/>
<organism evidence="8">
    <name type="scientific">Kwoniella dejecticola CBS 10117</name>
    <dbReference type="NCBI Taxonomy" id="1296121"/>
    <lineage>
        <taxon>Eukaryota</taxon>
        <taxon>Fungi</taxon>
        <taxon>Dikarya</taxon>
        <taxon>Basidiomycota</taxon>
        <taxon>Agaricomycotina</taxon>
        <taxon>Tremellomycetes</taxon>
        <taxon>Tremellales</taxon>
        <taxon>Cryptococcaceae</taxon>
        <taxon>Kwoniella</taxon>
    </lineage>
</organism>
<feature type="transmembrane region" description="Helical" evidence="7">
    <location>
        <begin position="55"/>
        <end position="77"/>
    </location>
</feature>
<evidence type="ECO:0000256" key="3">
    <source>
        <dbReference type="ARBA" id="ARBA00022692"/>
    </source>
</evidence>
<evidence type="ECO:0000256" key="1">
    <source>
        <dbReference type="ARBA" id="ARBA00004127"/>
    </source>
</evidence>
<gene>
    <name evidence="8" type="ORF">I303_04691</name>
</gene>
<dbReference type="PANTHER" id="PTHR13131">
    <property type="entry name" value="CYSTINOSIN"/>
    <property type="match status" value="1"/>
</dbReference>
<evidence type="ECO:0000256" key="7">
    <source>
        <dbReference type="SAM" id="Phobius"/>
    </source>
</evidence>
<dbReference type="GO" id="GO:0012505">
    <property type="term" value="C:endomembrane system"/>
    <property type="evidence" value="ECO:0007669"/>
    <property type="project" value="UniProtKB-SubCell"/>
</dbReference>
<dbReference type="STRING" id="1296121.A0A1A6A5M5"/>
<feature type="transmembrane region" description="Helical" evidence="7">
    <location>
        <begin position="97"/>
        <end position="118"/>
    </location>
</feature>
<evidence type="ECO:0000256" key="2">
    <source>
        <dbReference type="ARBA" id="ARBA00022448"/>
    </source>
</evidence>
<keyword evidence="6 7" id="KW-0472">Membrane</keyword>
<feature type="transmembrane region" description="Helical" evidence="7">
    <location>
        <begin position="200"/>
        <end position="224"/>
    </location>
</feature>
<keyword evidence="2" id="KW-0813">Transport</keyword>
<feature type="transmembrane region" description="Helical" evidence="7">
    <location>
        <begin position="12"/>
        <end position="34"/>
    </location>
</feature>